<name>A0ABV2SIH5_9GAMM</name>
<keyword evidence="3" id="KW-1185">Reference proteome</keyword>
<dbReference type="InterPro" id="IPR004183">
    <property type="entry name" value="Xdiol_dOase_suB"/>
</dbReference>
<organism evidence="2 3">
    <name type="scientific">Endozoicomonas lisbonensis</name>
    <dbReference type="NCBI Taxonomy" id="3120522"/>
    <lineage>
        <taxon>Bacteria</taxon>
        <taxon>Pseudomonadati</taxon>
        <taxon>Pseudomonadota</taxon>
        <taxon>Gammaproteobacteria</taxon>
        <taxon>Oceanospirillales</taxon>
        <taxon>Endozoicomonadaceae</taxon>
        <taxon>Endozoicomonas</taxon>
    </lineage>
</organism>
<keyword evidence="2" id="KW-0223">Dioxygenase</keyword>
<dbReference type="GO" id="GO:0051213">
    <property type="term" value="F:dioxygenase activity"/>
    <property type="evidence" value="ECO:0007669"/>
    <property type="project" value="UniProtKB-KW"/>
</dbReference>
<feature type="domain" description="Extradiol ring-cleavage dioxygenase class III enzyme subunit B" evidence="1">
    <location>
        <begin position="1"/>
        <end position="68"/>
    </location>
</feature>
<comment type="caution">
    <text evidence="2">The sequence shown here is derived from an EMBL/GenBank/DDBJ whole genome shotgun (WGS) entry which is preliminary data.</text>
</comment>
<evidence type="ECO:0000259" key="1">
    <source>
        <dbReference type="Pfam" id="PF02900"/>
    </source>
</evidence>
<accession>A0ABV2SIH5</accession>
<evidence type="ECO:0000313" key="2">
    <source>
        <dbReference type="EMBL" id="MET4757569.1"/>
    </source>
</evidence>
<dbReference type="SUPFAM" id="SSF53213">
    <property type="entry name" value="LigB-like"/>
    <property type="match status" value="1"/>
</dbReference>
<dbReference type="EMBL" id="JBEWTB010000002">
    <property type="protein sequence ID" value="MET4757569.1"/>
    <property type="molecule type" value="Genomic_DNA"/>
</dbReference>
<keyword evidence="2" id="KW-0560">Oxidoreductase</keyword>
<dbReference type="Pfam" id="PF02900">
    <property type="entry name" value="LigB"/>
    <property type="match status" value="1"/>
</dbReference>
<evidence type="ECO:0000313" key="3">
    <source>
        <dbReference type="Proteomes" id="UP001549366"/>
    </source>
</evidence>
<gene>
    <name evidence="2" type="ORF">V5J35_002761</name>
</gene>
<proteinExistence type="predicted"/>
<sequence length="70" mass="7956">MLDLWKQGDFKTFLKILPEYAEKCDGEGGMHDTAMLFGALGWDQYEGRIEMITPYFESSGTGQVNVLFEV</sequence>
<dbReference type="Proteomes" id="UP001549366">
    <property type="component" value="Unassembled WGS sequence"/>
</dbReference>
<reference evidence="2 3" key="1">
    <citation type="submission" date="2024-06" db="EMBL/GenBank/DDBJ databases">
        <title>Genomic Encyclopedia of Type Strains, Phase V (KMG-V): Genome sequencing to study the core and pangenomes of soil and plant-associated prokaryotes.</title>
        <authorList>
            <person name="Whitman W."/>
        </authorList>
    </citation>
    <scope>NUCLEOTIDE SEQUENCE [LARGE SCALE GENOMIC DNA]</scope>
    <source>
        <strain evidence="2 3">NE40</strain>
    </source>
</reference>
<protein>
    <submittedName>
        <fullName evidence="2">Aromatic ring-opening dioxygenase catalytic subunit (LigB family)</fullName>
    </submittedName>
</protein>
<dbReference type="RefSeq" id="WP_354016417.1">
    <property type="nucleotide sequence ID" value="NZ_JBEWTB010000002.1"/>
</dbReference>
<dbReference type="Gene3D" id="3.40.830.10">
    <property type="entry name" value="LigB-like"/>
    <property type="match status" value="1"/>
</dbReference>